<evidence type="ECO:0000256" key="9">
    <source>
        <dbReference type="SAM" id="MobiDB-lite"/>
    </source>
</evidence>
<gene>
    <name evidence="13" type="ORF">BWQ96_07725</name>
</gene>
<comment type="similarity">
    <text evidence="6">Belongs to the DEAD box helicase family. DDX6/DHH1 subfamily.</text>
</comment>
<dbReference type="STRING" id="448386.A0A2V3IKJ4"/>
<dbReference type="CDD" id="cd00268">
    <property type="entry name" value="DEADc"/>
    <property type="match status" value="1"/>
</dbReference>
<evidence type="ECO:0000256" key="5">
    <source>
        <dbReference type="ARBA" id="ARBA00022840"/>
    </source>
</evidence>
<evidence type="ECO:0000256" key="3">
    <source>
        <dbReference type="ARBA" id="ARBA00022801"/>
    </source>
</evidence>
<dbReference type="Proteomes" id="UP000247409">
    <property type="component" value="Unassembled WGS sequence"/>
</dbReference>
<dbReference type="SUPFAM" id="SSF52540">
    <property type="entry name" value="P-loop containing nucleoside triphosphate hydrolases"/>
    <property type="match status" value="2"/>
</dbReference>
<dbReference type="InterPro" id="IPR014014">
    <property type="entry name" value="RNA_helicase_DEAD_Q_motif"/>
</dbReference>
<evidence type="ECO:0000256" key="7">
    <source>
        <dbReference type="PROSITE-ProRule" id="PRU00552"/>
    </source>
</evidence>
<dbReference type="PROSITE" id="PS51192">
    <property type="entry name" value="HELICASE_ATP_BIND_1"/>
    <property type="match status" value="1"/>
</dbReference>
<reference evidence="13 14" key="1">
    <citation type="journal article" date="2018" name="Mol. Biol. Evol.">
        <title>Analysis of the draft genome of the red seaweed Gracilariopsis chorda provides insights into genome size evolution in Rhodophyta.</title>
        <authorList>
            <person name="Lee J."/>
            <person name="Yang E.C."/>
            <person name="Graf L."/>
            <person name="Yang J.H."/>
            <person name="Qiu H."/>
            <person name="Zel Zion U."/>
            <person name="Chan C.X."/>
            <person name="Stephens T.G."/>
            <person name="Weber A.P.M."/>
            <person name="Boo G.H."/>
            <person name="Boo S.M."/>
            <person name="Kim K.M."/>
            <person name="Shin Y."/>
            <person name="Jung M."/>
            <person name="Lee S.J."/>
            <person name="Yim H.S."/>
            <person name="Lee J.H."/>
            <person name="Bhattacharya D."/>
            <person name="Yoon H.S."/>
        </authorList>
    </citation>
    <scope>NUCLEOTIDE SEQUENCE [LARGE SCALE GENOMIC DNA]</scope>
    <source>
        <strain evidence="13 14">SKKU-2015</strain>
        <tissue evidence="13">Whole body</tissue>
    </source>
</reference>
<dbReference type="AlphaFoldDB" id="A0A2V3IKJ4"/>
<name>A0A2V3IKJ4_9FLOR</name>
<dbReference type="InterPro" id="IPR000629">
    <property type="entry name" value="RNA-helicase_DEAD-box_CS"/>
</dbReference>
<protein>
    <submittedName>
        <fullName evidence="13">DEAD-box ATP-dependent RNA helicase 39</fullName>
    </submittedName>
</protein>
<feature type="domain" description="Helicase C-terminal" evidence="11">
    <location>
        <begin position="294"/>
        <end position="437"/>
    </location>
</feature>
<organism evidence="13 14">
    <name type="scientific">Gracilariopsis chorda</name>
    <dbReference type="NCBI Taxonomy" id="448386"/>
    <lineage>
        <taxon>Eukaryota</taxon>
        <taxon>Rhodophyta</taxon>
        <taxon>Florideophyceae</taxon>
        <taxon>Rhodymeniophycidae</taxon>
        <taxon>Gracilariales</taxon>
        <taxon>Gracilariaceae</taxon>
        <taxon>Gracilariopsis</taxon>
    </lineage>
</organism>
<feature type="short sequence motif" description="Q motif" evidence="7">
    <location>
        <begin position="48"/>
        <end position="76"/>
    </location>
</feature>
<dbReference type="GO" id="GO:0005737">
    <property type="term" value="C:cytoplasm"/>
    <property type="evidence" value="ECO:0007669"/>
    <property type="project" value="UniProtKB-SubCell"/>
</dbReference>
<evidence type="ECO:0000256" key="2">
    <source>
        <dbReference type="ARBA" id="ARBA00022741"/>
    </source>
</evidence>
<dbReference type="InterPro" id="IPR014001">
    <property type="entry name" value="Helicase_ATP-bd"/>
</dbReference>
<dbReference type="SMART" id="SM00487">
    <property type="entry name" value="DEXDc"/>
    <property type="match status" value="1"/>
</dbReference>
<evidence type="ECO:0000259" key="11">
    <source>
        <dbReference type="PROSITE" id="PS51194"/>
    </source>
</evidence>
<dbReference type="InterPro" id="IPR001650">
    <property type="entry name" value="Helicase_C-like"/>
</dbReference>
<keyword evidence="14" id="KW-1185">Reference proteome</keyword>
<evidence type="ECO:0000256" key="4">
    <source>
        <dbReference type="ARBA" id="ARBA00022806"/>
    </source>
</evidence>
<dbReference type="SMART" id="SM00490">
    <property type="entry name" value="HELICc"/>
    <property type="match status" value="1"/>
</dbReference>
<dbReference type="PROSITE" id="PS51194">
    <property type="entry name" value="HELICASE_CTER"/>
    <property type="match status" value="1"/>
</dbReference>
<keyword evidence="5 8" id="KW-0067">ATP-binding</keyword>
<feature type="region of interest" description="Disordered" evidence="9">
    <location>
        <begin position="480"/>
        <end position="502"/>
    </location>
</feature>
<dbReference type="Gene3D" id="3.40.50.300">
    <property type="entry name" value="P-loop containing nucleotide triphosphate hydrolases"/>
    <property type="match status" value="2"/>
</dbReference>
<feature type="domain" description="Helicase ATP-binding" evidence="10">
    <location>
        <begin position="79"/>
        <end position="248"/>
    </location>
</feature>
<keyword evidence="3 8" id="KW-0378">Hydrolase</keyword>
<comment type="caution">
    <text evidence="13">The sequence shown here is derived from an EMBL/GenBank/DDBJ whole genome shotgun (WGS) entry which is preliminary data.</text>
</comment>
<dbReference type="GO" id="GO:0003724">
    <property type="term" value="F:RNA helicase activity"/>
    <property type="evidence" value="ECO:0007669"/>
    <property type="project" value="InterPro"/>
</dbReference>
<sequence length="516" mass="57616">MSMIRVLFRQSPQRSFPRYQWLHARSSSSLETSVFPRPLPSVPSPEPKSFDSWNIHPSIKDALTSNNIIEPTEIQMLATPTLLSQKNAILAAETGAGKTLAYLAPLLSLLKQSEQQSTQTRLPMRPSVLVLVPTRELSAQVLSVSKSLSHVAKLRVRAAVGGPQKSRARKLLRESPVDLFVGTPGSVATMREQQLLYISRVSTIVLDEADELVSPAAGFGDQLAGLMSTLRERNAHFVYAAATVPTAMETGLQRWHDGNIEVVRSSKLHRATPSSRVKTTFVRVDGAEDAKLRKLIDIFSVAKHRANSGKVLIFCDNVQRREAIMQTLRARGTDVVHLSGEGRDRDDRYTDWNAFVDGQVSVAVCSKSFGRGIDDHQIRTVIMFDVPMTGSEYLHRIGRIRGTGRAYILVSRREQPIAEDLFLAHVKGLPIAGVSPQKAWKGYTGAGRDRIATDKVVKIARSKRYARWVDERASADGTFRGRKRQISVQHMSRGKHRDESKEWTIKPTRRSRRAVY</sequence>
<dbReference type="GO" id="GO:0003676">
    <property type="term" value="F:nucleic acid binding"/>
    <property type="evidence" value="ECO:0007669"/>
    <property type="project" value="InterPro"/>
</dbReference>
<dbReference type="PANTHER" id="PTHR47960">
    <property type="entry name" value="DEAD-BOX ATP-DEPENDENT RNA HELICASE 50"/>
    <property type="match status" value="1"/>
</dbReference>
<dbReference type="GO" id="GO:0016787">
    <property type="term" value="F:hydrolase activity"/>
    <property type="evidence" value="ECO:0007669"/>
    <property type="project" value="UniProtKB-KW"/>
</dbReference>
<dbReference type="EMBL" id="NBIV01000158">
    <property type="protein sequence ID" value="PXF42563.1"/>
    <property type="molecule type" value="Genomic_DNA"/>
</dbReference>
<accession>A0A2V3IKJ4</accession>
<feature type="domain" description="DEAD-box RNA helicase Q" evidence="12">
    <location>
        <begin position="48"/>
        <end position="76"/>
    </location>
</feature>
<dbReference type="InterPro" id="IPR044742">
    <property type="entry name" value="DEAD/DEAH_RhlB"/>
</dbReference>
<dbReference type="GO" id="GO:0005524">
    <property type="term" value="F:ATP binding"/>
    <property type="evidence" value="ECO:0007669"/>
    <property type="project" value="UniProtKB-KW"/>
</dbReference>
<keyword evidence="2 8" id="KW-0547">Nucleotide-binding</keyword>
<evidence type="ECO:0000256" key="6">
    <source>
        <dbReference type="ARBA" id="ARBA00038316"/>
    </source>
</evidence>
<evidence type="ECO:0000259" key="10">
    <source>
        <dbReference type="PROSITE" id="PS51192"/>
    </source>
</evidence>
<evidence type="ECO:0000259" key="12">
    <source>
        <dbReference type="PROSITE" id="PS51195"/>
    </source>
</evidence>
<dbReference type="InterPro" id="IPR011545">
    <property type="entry name" value="DEAD/DEAH_box_helicase_dom"/>
</dbReference>
<evidence type="ECO:0000256" key="8">
    <source>
        <dbReference type="RuleBase" id="RU000492"/>
    </source>
</evidence>
<evidence type="ECO:0000313" key="13">
    <source>
        <dbReference type="EMBL" id="PXF42563.1"/>
    </source>
</evidence>
<keyword evidence="4 8" id="KW-0347">Helicase</keyword>
<dbReference type="Pfam" id="PF00270">
    <property type="entry name" value="DEAD"/>
    <property type="match status" value="1"/>
</dbReference>
<evidence type="ECO:0000313" key="14">
    <source>
        <dbReference type="Proteomes" id="UP000247409"/>
    </source>
</evidence>
<dbReference type="InterPro" id="IPR027417">
    <property type="entry name" value="P-loop_NTPase"/>
</dbReference>
<dbReference type="PROSITE" id="PS00039">
    <property type="entry name" value="DEAD_ATP_HELICASE"/>
    <property type="match status" value="1"/>
</dbReference>
<dbReference type="PROSITE" id="PS51195">
    <property type="entry name" value="Q_MOTIF"/>
    <property type="match status" value="1"/>
</dbReference>
<proteinExistence type="inferred from homology"/>
<dbReference type="Pfam" id="PF00271">
    <property type="entry name" value="Helicase_C"/>
    <property type="match status" value="1"/>
</dbReference>
<dbReference type="OrthoDB" id="10256233at2759"/>
<comment type="subcellular location">
    <subcellularLocation>
        <location evidence="1">Cytoplasm</location>
    </subcellularLocation>
</comment>
<evidence type="ECO:0000256" key="1">
    <source>
        <dbReference type="ARBA" id="ARBA00004496"/>
    </source>
</evidence>